<proteinExistence type="predicted"/>
<sequence length="230" mass="24402">MYIDETGAADGELKVTVGDEEYTAEATYDLDEDGVDESAVVETDDGGHLAFSDTDGDGDADLMSTFDADGELTSQATFDEESGDWVAVDPADDRDQQTNSNDGKSMTVDVEDGGVQEVGPATEDTDGDGRADTAVVRDEDGDTWLFTDSDGDGSADIATEITRDGEVTVSKHTGEDEWTEVEHGRIGPDGKYEPDADEVWAADADPAEQKVTVSGVVRIDSVTGQWISPN</sequence>
<evidence type="ECO:0000256" key="1">
    <source>
        <dbReference type="SAM" id="MobiDB-lite"/>
    </source>
</evidence>
<reference evidence="2 3" key="1">
    <citation type="submission" date="2017-06" db="EMBL/GenBank/DDBJ databases">
        <title>Cultured bacterium strain Saccharothrix yanglingensis Hhs.015.</title>
        <authorList>
            <person name="Xia Y."/>
        </authorList>
    </citation>
    <scope>NUCLEOTIDE SEQUENCE [LARGE SCALE GENOMIC DNA]</scope>
    <source>
        <strain evidence="2 3">Hhs.015</strain>
    </source>
</reference>
<evidence type="ECO:0000313" key="3">
    <source>
        <dbReference type="Proteomes" id="UP001225605"/>
    </source>
</evidence>
<accession>A0ABU0WU88</accession>
<evidence type="ECO:0000313" key="2">
    <source>
        <dbReference type="EMBL" id="MDQ2582977.1"/>
    </source>
</evidence>
<name>A0ABU0WU88_9PSEU</name>
<gene>
    <name evidence="2" type="ORF">CKY47_03040</name>
</gene>
<feature type="region of interest" description="Disordered" evidence="1">
    <location>
        <begin position="75"/>
        <end position="133"/>
    </location>
</feature>
<comment type="caution">
    <text evidence="2">The sequence shown here is derived from an EMBL/GenBank/DDBJ whole genome shotgun (WGS) entry which is preliminary data.</text>
</comment>
<dbReference type="RefSeq" id="WP_306744047.1">
    <property type="nucleotide sequence ID" value="NZ_NSDM01000001.1"/>
</dbReference>
<organism evidence="2 3">
    <name type="scientific">Saccharothrix yanglingensis</name>
    <dbReference type="NCBI Taxonomy" id="659496"/>
    <lineage>
        <taxon>Bacteria</taxon>
        <taxon>Bacillati</taxon>
        <taxon>Actinomycetota</taxon>
        <taxon>Actinomycetes</taxon>
        <taxon>Pseudonocardiales</taxon>
        <taxon>Pseudonocardiaceae</taxon>
        <taxon>Saccharothrix</taxon>
    </lineage>
</organism>
<dbReference type="InterPro" id="IPR011044">
    <property type="entry name" value="Quino_amine_DH_bsu"/>
</dbReference>
<dbReference type="Proteomes" id="UP001225605">
    <property type="component" value="Unassembled WGS sequence"/>
</dbReference>
<protein>
    <submittedName>
        <fullName evidence="2">Uncharacterized protein</fullName>
    </submittedName>
</protein>
<dbReference type="SUPFAM" id="SSF50969">
    <property type="entry name" value="YVTN repeat-like/Quinoprotein amine dehydrogenase"/>
    <property type="match status" value="1"/>
</dbReference>
<dbReference type="EMBL" id="NSDM01000001">
    <property type="protein sequence ID" value="MDQ2582977.1"/>
    <property type="molecule type" value="Genomic_DNA"/>
</dbReference>
<keyword evidence="3" id="KW-1185">Reference proteome</keyword>